<evidence type="ECO:0000256" key="1">
    <source>
        <dbReference type="ARBA" id="ARBA00022741"/>
    </source>
</evidence>
<dbReference type="FunFam" id="3.40.50.300:FF:001329">
    <property type="entry name" value="Small GTP-binding protein, putative"/>
    <property type="match status" value="1"/>
</dbReference>
<proteinExistence type="predicted"/>
<keyword evidence="2" id="KW-0342">GTP-binding</keyword>
<dbReference type="InterPro" id="IPR001806">
    <property type="entry name" value="Small_GTPase"/>
</dbReference>
<dbReference type="SMART" id="SM00173">
    <property type="entry name" value="RAS"/>
    <property type="match status" value="1"/>
</dbReference>
<dbReference type="SMART" id="SM00174">
    <property type="entry name" value="RHO"/>
    <property type="match status" value="1"/>
</dbReference>
<evidence type="ECO:0000256" key="2">
    <source>
        <dbReference type="ARBA" id="ARBA00023134"/>
    </source>
</evidence>
<evidence type="ECO:0000313" key="3">
    <source>
        <dbReference type="EMBL" id="TNV77454.1"/>
    </source>
</evidence>
<keyword evidence="1" id="KW-0547">Nucleotide-binding</keyword>
<dbReference type="PROSITE" id="PS51419">
    <property type="entry name" value="RAB"/>
    <property type="match status" value="1"/>
</dbReference>
<dbReference type="PRINTS" id="PR00449">
    <property type="entry name" value="RASTRNSFRMNG"/>
</dbReference>
<accession>A0A8J8NNG2</accession>
<comment type="caution">
    <text evidence="3">The sequence shown here is derived from an EMBL/GenBank/DDBJ whole genome shotgun (WGS) entry which is preliminary data.</text>
</comment>
<sequence length="178" mass="20002">MVQSERRPTIGLDYVSSTYKSPKGEDIAVKIWDTAGQERFRTITYSFYKQANGVIVTFDVTNATSFNNVKNWLESIYQHADPNIVKALVGNKIDLDDRVVSTEEAKRLADQHKMPYFETSAKLNKNVDELISYMMVQVYDKMYAAGHSASERETGTVVIKKQAGAGEAAEEKKKKGCC</sequence>
<keyword evidence="4" id="KW-1185">Reference proteome</keyword>
<protein>
    <submittedName>
        <fullName evidence="3">Uncharacterized protein</fullName>
    </submittedName>
</protein>
<dbReference type="NCBIfam" id="TIGR00231">
    <property type="entry name" value="small_GTP"/>
    <property type="match status" value="1"/>
</dbReference>
<dbReference type="InterPro" id="IPR027417">
    <property type="entry name" value="P-loop_NTPase"/>
</dbReference>
<evidence type="ECO:0000313" key="4">
    <source>
        <dbReference type="Proteomes" id="UP000785679"/>
    </source>
</evidence>
<dbReference type="GO" id="GO:0005525">
    <property type="term" value="F:GTP binding"/>
    <property type="evidence" value="ECO:0007669"/>
    <property type="project" value="UniProtKB-KW"/>
</dbReference>
<dbReference type="PANTHER" id="PTHR47977">
    <property type="entry name" value="RAS-RELATED PROTEIN RAB"/>
    <property type="match status" value="1"/>
</dbReference>
<dbReference type="Gene3D" id="3.40.50.300">
    <property type="entry name" value="P-loop containing nucleotide triphosphate hydrolases"/>
    <property type="match status" value="1"/>
</dbReference>
<dbReference type="CDD" id="cd00154">
    <property type="entry name" value="Rab"/>
    <property type="match status" value="1"/>
</dbReference>
<organism evidence="3 4">
    <name type="scientific">Halteria grandinella</name>
    <dbReference type="NCBI Taxonomy" id="5974"/>
    <lineage>
        <taxon>Eukaryota</taxon>
        <taxon>Sar</taxon>
        <taxon>Alveolata</taxon>
        <taxon>Ciliophora</taxon>
        <taxon>Intramacronucleata</taxon>
        <taxon>Spirotrichea</taxon>
        <taxon>Stichotrichia</taxon>
        <taxon>Sporadotrichida</taxon>
        <taxon>Halteriidae</taxon>
        <taxon>Halteria</taxon>
    </lineage>
</organism>
<dbReference type="EMBL" id="RRYP01011879">
    <property type="protein sequence ID" value="TNV77454.1"/>
    <property type="molecule type" value="Genomic_DNA"/>
</dbReference>
<dbReference type="OrthoDB" id="9989112at2759"/>
<dbReference type="PROSITE" id="PS51421">
    <property type="entry name" value="RAS"/>
    <property type="match status" value="1"/>
</dbReference>
<dbReference type="PROSITE" id="PS51420">
    <property type="entry name" value="RHO"/>
    <property type="match status" value="1"/>
</dbReference>
<reference evidence="3" key="1">
    <citation type="submission" date="2019-06" db="EMBL/GenBank/DDBJ databases">
        <authorList>
            <person name="Zheng W."/>
        </authorList>
    </citation>
    <scope>NUCLEOTIDE SEQUENCE</scope>
    <source>
        <strain evidence="3">QDHG01</strain>
    </source>
</reference>
<dbReference type="InterPro" id="IPR050227">
    <property type="entry name" value="Rab"/>
</dbReference>
<dbReference type="SMART" id="SM00175">
    <property type="entry name" value="RAB"/>
    <property type="match status" value="1"/>
</dbReference>
<name>A0A8J8NNG2_HALGN</name>
<dbReference type="SUPFAM" id="SSF52540">
    <property type="entry name" value="P-loop containing nucleoside triphosphate hydrolases"/>
    <property type="match status" value="1"/>
</dbReference>
<dbReference type="AlphaFoldDB" id="A0A8J8NNG2"/>
<dbReference type="Proteomes" id="UP000785679">
    <property type="component" value="Unassembled WGS sequence"/>
</dbReference>
<dbReference type="Pfam" id="PF00071">
    <property type="entry name" value="Ras"/>
    <property type="match status" value="1"/>
</dbReference>
<dbReference type="InterPro" id="IPR005225">
    <property type="entry name" value="Small_GTP-bd"/>
</dbReference>
<dbReference type="GO" id="GO:0003924">
    <property type="term" value="F:GTPase activity"/>
    <property type="evidence" value="ECO:0007669"/>
    <property type="project" value="InterPro"/>
</dbReference>
<gene>
    <name evidence="3" type="ORF">FGO68_gene2746</name>
</gene>